<dbReference type="InterPro" id="IPR011129">
    <property type="entry name" value="CSD"/>
</dbReference>
<dbReference type="PROSITE" id="PS00352">
    <property type="entry name" value="CSD_1"/>
    <property type="match status" value="1"/>
</dbReference>
<dbReference type="SMART" id="SM00357">
    <property type="entry name" value="CSP"/>
    <property type="match status" value="1"/>
</dbReference>
<evidence type="ECO:0000259" key="3">
    <source>
        <dbReference type="PROSITE" id="PS51857"/>
    </source>
</evidence>
<dbReference type="PROSITE" id="PS50158">
    <property type="entry name" value="ZF_CCHC"/>
    <property type="match status" value="3"/>
</dbReference>
<dbReference type="SUPFAM" id="SSF57756">
    <property type="entry name" value="Retrovirus zinc finger-like domains"/>
    <property type="match status" value="2"/>
</dbReference>
<protein>
    <submittedName>
        <fullName evidence="4">Cold shock domain-containing protein 3</fullName>
    </submittedName>
</protein>
<keyword evidence="1" id="KW-0479">Metal-binding</keyword>
<feature type="domain" description="CCHC-type" evidence="2">
    <location>
        <begin position="126"/>
        <end position="141"/>
    </location>
</feature>
<dbReference type="PRINTS" id="PR00050">
    <property type="entry name" value="COLDSHOCK"/>
</dbReference>
<dbReference type="SMART" id="SM00343">
    <property type="entry name" value="ZnF_C2HC"/>
    <property type="match status" value="3"/>
</dbReference>
<dbReference type="InterPro" id="IPR002059">
    <property type="entry name" value="CSP_DNA-bd"/>
</dbReference>
<keyword evidence="1" id="KW-0863">Zinc-finger</keyword>
<dbReference type="PANTHER" id="PTHR46565:SF26">
    <property type="entry name" value="COLD SHOCK PROTEIN 2"/>
    <property type="match status" value="1"/>
</dbReference>
<dbReference type="InterPro" id="IPR019844">
    <property type="entry name" value="CSD_CS"/>
</dbReference>
<dbReference type="SUPFAM" id="SSF50249">
    <property type="entry name" value="Nucleic acid-binding proteins"/>
    <property type="match status" value="1"/>
</dbReference>
<name>A0A834WRA0_9FABA</name>
<dbReference type="InterPro" id="IPR036875">
    <property type="entry name" value="Znf_CCHC_sf"/>
</dbReference>
<keyword evidence="1" id="KW-0862">Zinc</keyword>
<gene>
    <name evidence="4" type="ORF">G2W53_020130</name>
</gene>
<dbReference type="Proteomes" id="UP000634136">
    <property type="component" value="Unassembled WGS sequence"/>
</dbReference>
<evidence type="ECO:0000313" key="5">
    <source>
        <dbReference type="Proteomes" id="UP000634136"/>
    </source>
</evidence>
<proteinExistence type="predicted"/>
<accession>A0A834WRA0</accession>
<feature type="domain" description="CCHC-type" evidence="2">
    <location>
        <begin position="103"/>
        <end position="118"/>
    </location>
</feature>
<evidence type="ECO:0000256" key="1">
    <source>
        <dbReference type="PROSITE-ProRule" id="PRU00047"/>
    </source>
</evidence>
<comment type="caution">
    <text evidence="4">The sequence shown here is derived from an EMBL/GenBank/DDBJ whole genome shotgun (WGS) entry which is preliminary data.</text>
</comment>
<feature type="domain" description="CCHC-type" evidence="2">
    <location>
        <begin position="160"/>
        <end position="175"/>
    </location>
</feature>
<sequence length="178" mass="18481">MAEERSTGVVQWFNDAKGFGFIKPDDGGEDLFVHQSSIRSDGYRSLVEGDCVEFVIASGDREKTKAIDVTGPNGAPLQSKKDNYGSRGGEGGYGFSGGWRGSCFRCGEYGHMARDCTKGSSGGGGCFRCGEVGHLARDCSKDSGRFGGGSSSGGAGGNTCFNCGKPGHFARECPEASG</sequence>
<dbReference type="OrthoDB" id="422005at2759"/>
<reference evidence="4" key="1">
    <citation type="submission" date="2020-09" db="EMBL/GenBank/DDBJ databases">
        <title>Genome-Enabled Discovery of Anthraquinone Biosynthesis in Senna tora.</title>
        <authorList>
            <person name="Kang S.-H."/>
            <person name="Pandey R.P."/>
            <person name="Lee C.-M."/>
            <person name="Sim J.-S."/>
            <person name="Jeong J.-T."/>
            <person name="Choi B.-S."/>
            <person name="Jung M."/>
            <person name="Ginzburg D."/>
            <person name="Zhao K."/>
            <person name="Won S.Y."/>
            <person name="Oh T.-J."/>
            <person name="Yu Y."/>
            <person name="Kim N.-H."/>
            <person name="Lee O.R."/>
            <person name="Lee T.-H."/>
            <person name="Bashyal P."/>
            <person name="Kim T.-S."/>
            <person name="Lee W.-H."/>
            <person name="Kawkins C."/>
            <person name="Kim C.-K."/>
            <person name="Kim J.S."/>
            <person name="Ahn B.O."/>
            <person name="Rhee S.Y."/>
            <person name="Sohng J.K."/>
        </authorList>
    </citation>
    <scope>NUCLEOTIDE SEQUENCE</scope>
    <source>
        <tissue evidence="4">Leaf</tissue>
    </source>
</reference>
<dbReference type="Pfam" id="PF00313">
    <property type="entry name" value="CSD"/>
    <property type="match status" value="1"/>
</dbReference>
<dbReference type="EMBL" id="JAAIUW010000006">
    <property type="protein sequence ID" value="KAF7828966.1"/>
    <property type="molecule type" value="Genomic_DNA"/>
</dbReference>
<dbReference type="CDD" id="cd04458">
    <property type="entry name" value="CSP_CDS"/>
    <property type="match status" value="1"/>
</dbReference>
<dbReference type="AlphaFoldDB" id="A0A834WRA0"/>
<feature type="domain" description="CSD" evidence="3">
    <location>
        <begin position="5"/>
        <end position="71"/>
    </location>
</feature>
<dbReference type="InterPro" id="IPR001878">
    <property type="entry name" value="Znf_CCHC"/>
</dbReference>
<dbReference type="GO" id="GO:0003676">
    <property type="term" value="F:nucleic acid binding"/>
    <property type="evidence" value="ECO:0007669"/>
    <property type="project" value="InterPro"/>
</dbReference>
<dbReference type="InterPro" id="IPR012340">
    <property type="entry name" value="NA-bd_OB-fold"/>
</dbReference>
<dbReference type="GO" id="GO:0008270">
    <property type="term" value="F:zinc ion binding"/>
    <property type="evidence" value="ECO:0007669"/>
    <property type="project" value="UniProtKB-KW"/>
</dbReference>
<keyword evidence="5" id="KW-1185">Reference proteome</keyword>
<dbReference type="Pfam" id="PF00098">
    <property type="entry name" value="zf-CCHC"/>
    <property type="match status" value="3"/>
</dbReference>
<dbReference type="PROSITE" id="PS51857">
    <property type="entry name" value="CSD_2"/>
    <property type="match status" value="1"/>
</dbReference>
<evidence type="ECO:0000259" key="2">
    <source>
        <dbReference type="PROSITE" id="PS50158"/>
    </source>
</evidence>
<organism evidence="4 5">
    <name type="scientific">Senna tora</name>
    <dbReference type="NCBI Taxonomy" id="362788"/>
    <lineage>
        <taxon>Eukaryota</taxon>
        <taxon>Viridiplantae</taxon>
        <taxon>Streptophyta</taxon>
        <taxon>Embryophyta</taxon>
        <taxon>Tracheophyta</taxon>
        <taxon>Spermatophyta</taxon>
        <taxon>Magnoliopsida</taxon>
        <taxon>eudicotyledons</taxon>
        <taxon>Gunneridae</taxon>
        <taxon>Pentapetalae</taxon>
        <taxon>rosids</taxon>
        <taxon>fabids</taxon>
        <taxon>Fabales</taxon>
        <taxon>Fabaceae</taxon>
        <taxon>Caesalpinioideae</taxon>
        <taxon>Cassia clade</taxon>
        <taxon>Senna</taxon>
    </lineage>
</organism>
<dbReference type="Gene3D" id="2.40.50.140">
    <property type="entry name" value="Nucleic acid-binding proteins"/>
    <property type="match status" value="1"/>
</dbReference>
<evidence type="ECO:0000313" key="4">
    <source>
        <dbReference type="EMBL" id="KAF7828966.1"/>
    </source>
</evidence>
<dbReference type="Gene3D" id="4.10.60.10">
    <property type="entry name" value="Zinc finger, CCHC-type"/>
    <property type="match status" value="3"/>
</dbReference>
<dbReference type="PANTHER" id="PTHR46565">
    <property type="entry name" value="COLD SHOCK DOMAIN PROTEIN 2"/>
    <property type="match status" value="1"/>
</dbReference>